<keyword evidence="1" id="KW-0067">ATP-binding</keyword>
<keyword evidence="2" id="KW-1185">Reference proteome</keyword>
<name>A0ACC5R5K8_9HYPH</name>
<protein>
    <submittedName>
        <fullName evidence="1">ABC-F family ATP-binding cassette domain-containing protein</fullName>
    </submittedName>
</protein>
<reference evidence="1" key="1">
    <citation type="submission" date="2021-01" db="EMBL/GenBank/DDBJ databases">
        <authorList>
            <person name="Sun Q."/>
        </authorList>
    </citation>
    <scope>NUCLEOTIDE SEQUENCE</scope>
    <source>
        <strain evidence="1">YIM B02566</strain>
    </source>
</reference>
<proteinExistence type="predicted"/>
<accession>A0ACC5R5K8</accession>
<organism evidence="1 2">
    <name type="scientific">Taklimakanibacter albus</name>
    <dbReference type="NCBI Taxonomy" id="2800327"/>
    <lineage>
        <taxon>Bacteria</taxon>
        <taxon>Pseudomonadati</taxon>
        <taxon>Pseudomonadota</taxon>
        <taxon>Alphaproteobacteria</taxon>
        <taxon>Hyphomicrobiales</taxon>
        <taxon>Aestuariivirgaceae</taxon>
        <taxon>Taklimakanibacter</taxon>
    </lineage>
</organism>
<sequence length="201" mass="22054">MTTAPLLRLEHITKSYGGPEIFKPVDLALSPGARVLVRGSNGCGKSTFLRIVAGLTEPDEGGLIRKSQEHLSVSYLPQAIMGFTDLSLRFNRLLLGLIIGRGVAMNENVVEAYFKDRSHMPLGTLSGGYRRLFALQQVCSTRSDVIILDEPLSQLDDQRLAQAIALIEEAFNTAKIVIASQPTSNALPAEFEKLWNTPLKF</sequence>
<dbReference type="EMBL" id="JAENHL010000007">
    <property type="protein sequence ID" value="MBK1867872.1"/>
    <property type="molecule type" value="Genomic_DNA"/>
</dbReference>
<dbReference type="Proteomes" id="UP000616151">
    <property type="component" value="Unassembled WGS sequence"/>
</dbReference>
<comment type="caution">
    <text evidence="1">The sequence shown here is derived from an EMBL/GenBank/DDBJ whole genome shotgun (WGS) entry which is preliminary data.</text>
</comment>
<gene>
    <name evidence="1" type="ORF">JHL16_16060</name>
</gene>
<evidence type="ECO:0000313" key="2">
    <source>
        <dbReference type="Proteomes" id="UP000616151"/>
    </source>
</evidence>
<evidence type="ECO:0000313" key="1">
    <source>
        <dbReference type="EMBL" id="MBK1867872.1"/>
    </source>
</evidence>
<keyword evidence="1" id="KW-0547">Nucleotide-binding</keyword>